<evidence type="ECO:0000313" key="1">
    <source>
        <dbReference type="EMBL" id="OSS43262.1"/>
    </source>
</evidence>
<keyword evidence="2" id="KW-1185">Reference proteome</keyword>
<dbReference type="EMBL" id="KZ107880">
    <property type="protein sequence ID" value="OSS43262.1"/>
    <property type="molecule type" value="Genomic_DNA"/>
</dbReference>
<gene>
    <name evidence="1" type="ORF">B5807_12128</name>
</gene>
<reference evidence="1 2" key="1">
    <citation type="journal article" date="2017" name="Genome Announc.">
        <title>Genome sequence of the saprophytic ascomycete Epicoccum nigrum ICMP 19927 strain isolated from New Zealand.</title>
        <authorList>
            <person name="Fokin M."/>
            <person name="Fleetwood D."/>
            <person name="Weir B.S."/>
            <person name="Villas-Boas S.G."/>
        </authorList>
    </citation>
    <scope>NUCLEOTIDE SEQUENCE [LARGE SCALE GENOMIC DNA]</scope>
    <source>
        <strain evidence="1 2">ICMP 19927</strain>
    </source>
</reference>
<dbReference type="Proteomes" id="UP000193240">
    <property type="component" value="Unassembled WGS sequence"/>
</dbReference>
<organism evidence="1 2">
    <name type="scientific">Epicoccum nigrum</name>
    <name type="common">Soil fungus</name>
    <name type="synonym">Epicoccum purpurascens</name>
    <dbReference type="NCBI Taxonomy" id="105696"/>
    <lineage>
        <taxon>Eukaryota</taxon>
        <taxon>Fungi</taxon>
        <taxon>Dikarya</taxon>
        <taxon>Ascomycota</taxon>
        <taxon>Pezizomycotina</taxon>
        <taxon>Dothideomycetes</taxon>
        <taxon>Pleosporomycetidae</taxon>
        <taxon>Pleosporales</taxon>
        <taxon>Pleosporineae</taxon>
        <taxon>Didymellaceae</taxon>
        <taxon>Epicoccum</taxon>
    </lineage>
</organism>
<accession>A0A1Y2LIC8</accession>
<sequence length="194" mass="22235">MFRAAPPQLGRVQDLPRLVALGGMKHEESPIFYRPILEDADTYKRESRTATAKPVLMPEHLQVHLLTDNLLEDLGKWEGEFLPTKEPFDICTNAKDATIVPVWDFVKKLFKQIQNTTEEPKYCGISRTNREGGRIFNKQREQLLVSLKKKGNSSPCIQAQTGRKIDFAPGVAIFFKPSEQWYYVSGDIEFLHIQ</sequence>
<evidence type="ECO:0000313" key="2">
    <source>
        <dbReference type="Proteomes" id="UP000193240"/>
    </source>
</evidence>
<protein>
    <submittedName>
        <fullName evidence="1">Uncharacterized protein</fullName>
    </submittedName>
</protein>
<dbReference type="InParanoid" id="A0A1Y2LIC8"/>
<proteinExistence type="predicted"/>
<name>A0A1Y2LIC8_EPING</name>
<dbReference type="AlphaFoldDB" id="A0A1Y2LIC8"/>